<gene>
    <name evidence="4" type="ordered locus">Ethha_1092</name>
</gene>
<dbReference type="GO" id="GO:0016853">
    <property type="term" value="F:isomerase activity"/>
    <property type="evidence" value="ECO:0007669"/>
    <property type="project" value="UniProtKB-ARBA"/>
</dbReference>
<dbReference type="GO" id="GO:0019752">
    <property type="term" value="P:carboxylic acid metabolic process"/>
    <property type="evidence" value="ECO:0007669"/>
    <property type="project" value="UniProtKB-ARBA"/>
</dbReference>
<evidence type="ECO:0000313" key="4">
    <source>
        <dbReference type="EMBL" id="ADU26645.1"/>
    </source>
</evidence>
<keyword evidence="5" id="KW-1185">Reference proteome</keyword>
<name>E6U4L7_ETHHY</name>
<dbReference type="EMBL" id="CP002400">
    <property type="protein sequence ID" value="ADU26645.1"/>
    <property type="molecule type" value="Genomic_DNA"/>
</dbReference>
<dbReference type="STRING" id="663278.Ethha_1092"/>
<evidence type="ECO:0000256" key="1">
    <source>
        <dbReference type="ARBA" id="ARBA00010211"/>
    </source>
</evidence>
<reference evidence="4 5" key="1">
    <citation type="submission" date="2010-12" db="EMBL/GenBank/DDBJ databases">
        <title>Complete sequence of Ethanoligenens harbinense YUAN-3.</title>
        <authorList>
            <person name="Lucas S."/>
            <person name="Copeland A."/>
            <person name="Lapidus A."/>
            <person name="Cheng J.-F."/>
            <person name="Bruce D."/>
            <person name="Goodwin L."/>
            <person name="Pitluck S."/>
            <person name="Chertkov O."/>
            <person name="Misra M."/>
            <person name="Detter J.C."/>
            <person name="Han C."/>
            <person name="Tapia R."/>
            <person name="Land M."/>
            <person name="Hauser L."/>
            <person name="Jeffries C."/>
            <person name="Kyrpides N."/>
            <person name="Ivanova N."/>
            <person name="Mikhailova N."/>
            <person name="Wang A."/>
            <person name="Mouttaki H."/>
            <person name="He Z."/>
            <person name="Zhou J."/>
            <person name="Hemme C.L."/>
            <person name="Woyke T."/>
        </authorList>
    </citation>
    <scope>NUCLEOTIDE SEQUENCE [LARGE SCALE GENOMIC DNA]</scope>
    <source>
        <strain evidence="5">DSM 18485 / JCM 12961 / CGMCC 1.5033 / YUAN-3</strain>
    </source>
</reference>
<dbReference type="GO" id="GO:0018773">
    <property type="term" value="F:acetylpyruvate hydrolase activity"/>
    <property type="evidence" value="ECO:0007669"/>
    <property type="project" value="TreeGrafter"/>
</dbReference>
<dbReference type="PANTHER" id="PTHR11820:SF7">
    <property type="entry name" value="ACYLPYRUVASE FAHD1, MITOCHONDRIAL"/>
    <property type="match status" value="1"/>
</dbReference>
<organism evidence="4 5">
    <name type="scientific">Ethanoligenens harbinense (strain DSM 18485 / JCM 12961 / CGMCC 1.5033 / YUAN-3)</name>
    <dbReference type="NCBI Taxonomy" id="663278"/>
    <lineage>
        <taxon>Bacteria</taxon>
        <taxon>Bacillati</taxon>
        <taxon>Bacillota</taxon>
        <taxon>Clostridia</taxon>
        <taxon>Eubacteriales</taxon>
        <taxon>Oscillospiraceae</taxon>
        <taxon>Ethanoligenens</taxon>
    </lineage>
</organism>
<feature type="domain" description="Fumarylacetoacetase-like C-terminal" evidence="3">
    <location>
        <begin position="84"/>
        <end position="299"/>
    </location>
</feature>
<comment type="similarity">
    <text evidence="1">Belongs to the FAH family.</text>
</comment>
<evidence type="ECO:0000259" key="3">
    <source>
        <dbReference type="Pfam" id="PF01557"/>
    </source>
</evidence>
<dbReference type="GO" id="GO:0046872">
    <property type="term" value="F:metal ion binding"/>
    <property type="evidence" value="ECO:0007669"/>
    <property type="project" value="UniProtKB-KW"/>
</dbReference>
<accession>E6U4L7</accession>
<dbReference type="PANTHER" id="PTHR11820">
    <property type="entry name" value="ACYLPYRUVASE"/>
    <property type="match status" value="1"/>
</dbReference>
<dbReference type="eggNOG" id="COG0179">
    <property type="taxonomic scope" value="Bacteria"/>
</dbReference>
<keyword evidence="2" id="KW-0479">Metal-binding</keyword>
<dbReference type="Pfam" id="PF01557">
    <property type="entry name" value="FAA_hydrolase"/>
    <property type="match status" value="1"/>
</dbReference>
<dbReference type="Proteomes" id="UP000001551">
    <property type="component" value="Chromosome"/>
</dbReference>
<dbReference type="SUPFAM" id="SSF56529">
    <property type="entry name" value="FAH"/>
    <property type="match status" value="1"/>
</dbReference>
<dbReference type="Gene3D" id="3.90.850.10">
    <property type="entry name" value="Fumarylacetoacetase-like, C-terminal domain"/>
    <property type="match status" value="1"/>
</dbReference>
<proteinExistence type="inferred from homology"/>
<dbReference type="InterPro" id="IPR011234">
    <property type="entry name" value="Fumarylacetoacetase-like_C"/>
</dbReference>
<dbReference type="KEGG" id="eha:Ethha_1092"/>
<keyword evidence="4" id="KW-0378">Hydrolase</keyword>
<dbReference type="FunFam" id="3.90.850.10:FF:000002">
    <property type="entry name" value="2-hydroxyhepta-2,4-diene-1,7-dioate isomerase"/>
    <property type="match status" value="1"/>
</dbReference>
<dbReference type="HOGENOM" id="CLU_028458_3_1_9"/>
<dbReference type="InterPro" id="IPR036663">
    <property type="entry name" value="Fumarylacetoacetase_C_sf"/>
</dbReference>
<evidence type="ECO:0000313" key="5">
    <source>
        <dbReference type="Proteomes" id="UP000001551"/>
    </source>
</evidence>
<dbReference type="AlphaFoldDB" id="E6U4L7"/>
<evidence type="ECO:0000256" key="2">
    <source>
        <dbReference type="ARBA" id="ARBA00022723"/>
    </source>
</evidence>
<protein>
    <submittedName>
        <fullName evidence="4">Fumarylacetoacetate (FAA) hydrolase</fullName>
    </submittedName>
</protein>
<dbReference type="RefSeq" id="WP_013485006.1">
    <property type="nucleotide sequence ID" value="NC_014828.1"/>
</dbReference>
<sequence>MRYLTYRQNGAEHAGLLHGQTIYDLNDALACAGRPPVSSLLALIEAAAETPAILSALAATDLSACTPVTNAVLCAPIPRPRRNVFCLGKNYAAHATEVQGTRLSGTGIPQHPVYFTKTAAPALAPGGVIDCPEKLTESLDYEAELALVIGRAGKNIPAEDAASYIFGYTVLNDISARDLQARHEQWFRGKNLDTFCPMGPVLADQSEIPFPARVQVTCRVNGEVRQNANTDSLIFDIPTILSDLSKGFTLLPGDIISTGTPAGVGAGVGAGFDPPRFLQDGDVVECEVDHIGVLRNTVRRKPVV</sequence>